<dbReference type="InterPro" id="IPR033116">
    <property type="entry name" value="TRYPSIN_SER"/>
</dbReference>
<feature type="signal peptide" evidence="7">
    <location>
        <begin position="1"/>
        <end position="21"/>
    </location>
</feature>
<dbReference type="InterPro" id="IPR001314">
    <property type="entry name" value="Peptidase_S1A"/>
</dbReference>
<dbReference type="PRINTS" id="PR00722">
    <property type="entry name" value="CHYMOTRYPSIN"/>
</dbReference>
<evidence type="ECO:0000256" key="2">
    <source>
        <dbReference type="ARBA" id="ARBA00022670"/>
    </source>
</evidence>
<dbReference type="PROSITE" id="PS00135">
    <property type="entry name" value="TRYPSIN_SER"/>
    <property type="match status" value="2"/>
</dbReference>
<accession>A0ABD0T4X5</accession>
<dbReference type="InterPro" id="IPR009003">
    <property type="entry name" value="Peptidase_S1_PA"/>
</dbReference>
<proteinExistence type="inferred from homology"/>
<dbReference type="PROSITE" id="PS00134">
    <property type="entry name" value="TRYPSIN_HIS"/>
    <property type="match status" value="2"/>
</dbReference>
<evidence type="ECO:0000256" key="4">
    <source>
        <dbReference type="ARBA" id="ARBA00022825"/>
    </source>
</evidence>
<evidence type="ECO:0000259" key="8">
    <source>
        <dbReference type="PROSITE" id="PS50240"/>
    </source>
</evidence>
<evidence type="ECO:0000256" key="3">
    <source>
        <dbReference type="ARBA" id="ARBA00022801"/>
    </source>
</evidence>
<organism evidence="9 10">
    <name type="scientific">Loxostege sticticalis</name>
    <name type="common">Beet webworm moth</name>
    <dbReference type="NCBI Taxonomy" id="481309"/>
    <lineage>
        <taxon>Eukaryota</taxon>
        <taxon>Metazoa</taxon>
        <taxon>Ecdysozoa</taxon>
        <taxon>Arthropoda</taxon>
        <taxon>Hexapoda</taxon>
        <taxon>Insecta</taxon>
        <taxon>Pterygota</taxon>
        <taxon>Neoptera</taxon>
        <taxon>Endopterygota</taxon>
        <taxon>Lepidoptera</taxon>
        <taxon>Glossata</taxon>
        <taxon>Ditrysia</taxon>
        <taxon>Pyraloidea</taxon>
        <taxon>Crambidae</taxon>
        <taxon>Pyraustinae</taxon>
        <taxon>Loxostege</taxon>
    </lineage>
</organism>
<evidence type="ECO:0000256" key="1">
    <source>
        <dbReference type="ARBA" id="ARBA00007664"/>
    </source>
</evidence>
<dbReference type="Gene3D" id="2.40.10.10">
    <property type="entry name" value="Trypsin-like serine proteases"/>
    <property type="match status" value="2"/>
</dbReference>
<evidence type="ECO:0000313" key="10">
    <source>
        <dbReference type="Proteomes" id="UP001549921"/>
    </source>
</evidence>
<dbReference type="PANTHER" id="PTHR24276:SF91">
    <property type="entry name" value="AT26814P-RELATED"/>
    <property type="match status" value="1"/>
</dbReference>
<dbReference type="GO" id="GO:0006508">
    <property type="term" value="P:proteolysis"/>
    <property type="evidence" value="ECO:0007669"/>
    <property type="project" value="UniProtKB-KW"/>
</dbReference>
<keyword evidence="5" id="KW-1015">Disulfide bond</keyword>
<keyword evidence="7" id="KW-0732">Signal</keyword>
<comment type="caution">
    <text evidence="9">The sequence shown here is derived from an EMBL/GenBank/DDBJ whole genome shotgun (WGS) entry which is preliminary data.</text>
</comment>
<dbReference type="EMBL" id="JBEDNZ010000010">
    <property type="protein sequence ID" value="KAL0833079.1"/>
    <property type="molecule type" value="Genomic_DNA"/>
</dbReference>
<dbReference type="SMART" id="SM00020">
    <property type="entry name" value="Tryp_SPc"/>
    <property type="match status" value="2"/>
</dbReference>
<dbReference type="AlphaFoldDB" id="A0ABD0T4X5"/>
<dbReference type="PANTHER" id="PTHR24276">
    <property type="entry name" value="POLYSERASE-RELATED"/>
    <property type="match status" value="1"/>
</dbReference>
<evidence type="ECO:0000313" key="9">
    <source>
        <dbReference type="EMBL" id="KAL0833079.1"/>
    </source>
</evidence>
<feature type="domain" description="Peptidase S1" evidence="8">
    <location>
        <begin position="68"/>
        <end position="330"/>
    </location>
</feature>
<dbReference type="CDD" id="cd00190">
    <property type="entry name" value="Tryp_SPc"/>
    <property type="match status" value="2"/>
</dbReference>
<reference evidence="9 10" key="1">
    <citation type="submission" date="2024-06" db="EMBL/GenBank/DDBJ databases">
        <title>A chromosome-level genome assembly of beet webworm, Loxostege sticticalis.</title>
        <authorList>
            <person name="Zhang Y."/>
        </authorList>
    </citation>
    <scope>NUCLEOTIDE SEQUENCE [LARGE SCALE GENOMIC DNA]</scope>
    <source>
        <strain evidence="9">AQ028</strain>
        <tissue evidence="9">Male pupae</tissue>
    </source>
</reference>
<dbReference type="Proteomes" id="UP001549921">
    <property type="component" value="Unassembled WGS sequence"/>
</dbReference>
<keyword evidence="2 6" id="KW-0645">Protease</keyword>
<feature type="domain" description="Peptidase S1" evidence="8">
    <location>
        <begin position="380"/>
        <end position="632"/>
    </location>
</feature>
<sequence>MKSLVMLWLALAAAAAREAVAAESAEAGAETGAKDEPLLFYHSALGIKQAARIKQYEQELESGVASRIVGGQPVTVNAHPYMASFFLDIQLYGGIVATLSNGFESMCGCSLLSRTRAITAAHCWWDGESRARQFTVVYGSNRLYSGGTRIKTNKVEVHPDYDFQNLNNDVAIITHAQVTYSRTINWIPLTRSNSNFVGQQATATGYGRIYHNAPIGPNPAEREVTMPVISNEACAAYYIPGAVISSTLCTSFAGGRGTCGGDSGGPLTVGTGNDRVLIGVTSFGPKNGCGDGAPSAFARISSFRNLMTILPFTLVTMKSLVMLWLALAAAAGAATAAATAAEAGAEDEPLLFYHSALGIEQAARIKQYEQELESGVASRIVGGQPVTVNAHPYMASFFFRHPALRLILTTATPGGIVVILSNGIDSVCGCSLLSRTRAITAAHCWWDGESRARQFTVVYGSNRLYRGGTRIKTNKVEVHPDYDFQNLNNDVAIITHAQVTYSRTINRISLTSSNSSFVGQQATAAGYGRTYQNAPIGPNQAEREVTMPVISNEVCATHYIPGIVISSTLCTSFAGGRGTCGGDSGGPLTVGTGNNRVLIGVTSFGPKNGCEEGAPSGFARISSFRSWINQRI</sequence>
<dbReference type="InterPro" id="IPR001254">
    <property type="entry name" value="Trypsin_dom"/>
</dbReference>
<dbReference type="Pfam" id="PF00089">
    <property type="entry name" value="Trypsin"/>
    <property type="match status" value="2"/>
</dbReference>
<feature type="chain" id="PRO_5044872102" description="Peptidase S1 domain-containing protein" evidence="7">
    <location>
        <begin position="22"/>
        <end position="632"/>
    </location>
</feature>
<dbReference type="SUPFAM" id="SSF50494">
    <property type="entry name" value="Trypsin-like serine proteases"/>
    <property type="match status" value="2"/>
</dbReference>
<comment type="similarity">
    <text evidence="1">Belongs to the peptidase S1 family.</text>
</comment>
<dbReference type="PROSITE" id="PS50240">
    <property type="entry name" value="TRYPSIN_DOM"/>
    <property type="match status" value="2"/>
</dbReference>
<dbReference type="InterPro" id="IPR043504">
    <property type="entry name" value="Peptidase_S1_PA_chymotrypsin"/>
</dbReference>
<evidence type="ECO:0000256" key="5">
    <source>
        <dbReference type="ARBA" id="ARBA00023157"/>
    </source>
</evidence>
<name>A0ABD0T4X5_LOXSC</name>
<dbReference type="InterPro" id="IPR050430">
    <property type="entry name" value="Peptidase_S1"/>
</dbReference>
<evidence type="ECO:0000256" key="7">
    <source>
        <dbReference type="SAM" id="SignalP"/>
    </source>
</evidence>
<keyword evidence="4 6" id="KW-0720">Serine protease</keyword>
<dbReference type="GO" id="GO:0008236">
    <property type="term" value="F:serine-type peptidase activity"/>
    <property type="evidence" value="ECO:0007669"/>
    <property type="project" value="UniProtKB-KW"/>
</dbReference>
<dbReference type="InterPro" id="IPR018114">
    <property type="entry name" value="TRYPSIN_HIS"/>
</dbReference>
<protein>
    <recommendedName>
        <fullName evidence="8">Peptidase S1 domain-containing protein</fullName>
    </recommendedName>
</protein>
<gene>
    <name evidence="9" type="ORF">ABMA28_001189</name>
</gene>
<evidence type="ECO:0000256" key="6">
    <source>
        <dbReference type="RuleBase" id="RU363034"/>
    </source>
</evidence>
<keyword evidence="3 6" id="KW-0378">Hydrolase</keyword>